<keyword evidence="3" id="KW-1185">Reference proteome</keyword>
<keyword evidence="1" id="KW-1003">Cell membrane</keyword>
<comment type="caution">
    <text evidence="2">The sequence shown here is derived from an EMBL/GenBank/DDBJ whole genome shotgun (WGS) entry which is preliminary data.</text>
</comment>
<keyword evidence="1" id="KW-0472">Membrane</keyword>
<comment type="function">
    <text evidence="1">Could be involved in insertion of integral membrane proteins into the membrane.</text>
</comment>
<name>A0A366MVK9_9BACT</name>
<dbReference type="Pfam" id="PF01809">
    <property type="entry name" value="YidD"/>
    <property type="match status" value="1"/>
</dbReference>
<accession>A0A366MVK9</accession>
<dbReference type="NCBIfam" id="TIGR00278">
    <property type="entry name" value="membrane protein insertion efficiency factor YidD"/>
    <property type="match status" value="1"/>
</dbReference>
<evidence type="ECO:0000313" key="3">
    <source>
        <dbReference type="Proteomes" id="UP000252669"/>
    </source>
</evidence>
<comment type="similarity">
    <text evidence="1">Belongs to the UPF0161 family.</text>
</comment>
<organism evidence="2 3">
    <name type="scientific">Aliarcobacter vitoriensis</name>
    <dbReference type="NCBI Taxonomy" id="2011099"/>
    <lineage>
        <taxon>Bacteria</taxon>
        <taxon>Pseudomonadati</taxon>
        <taxon>Campylobacterota</taxon>
        <taxon>Epsilonproteobacteria</taxon>
        <taxon>Campylobacterales</taxon>
        <taxon>Arcobacteraceae</taxon>
        <taxon>Aliarcobacter</taxon>
    </lineage>
</organism>
<dbReference type="OrthoDB" id="9801753at2"/>
<dbReference type="AlphaFoldDB" id="A0A366MVK9"/>
<dbReference type="SMART" id="SM01234">
    <property type="entry name" value="Haemolytic"/>
    <property type="match status" value="1"/>
</dbReference>
<evidence type="ECO:0000313" key="2">
    <source>
        <dbReference type="EMBL" id="RBQ29650.1"/>
    </source>
</evidence>
<dbReference type="EMBL" id="PDKB01000004">
    <property type="protein sequence ID" value="RBQ29650.1"/>
    <property type="molecule type" value="Genomic_DNA"/>
</dbReference>
<dbReference type="GO" id="GO:0005886">
    <property type="term" value="C:plasma membrane"/>
    <property type="evidence" value="ECO:0007669"/>
    <property type="project" value="UniProtKB-SubCell"/>
</dbReference>
<dbReference type="InterPro" id="IPR002696">
    <property type="entry name" value="Membr_insert_effic_factor_YidD"/>
</dbReference>
<gene>
    <name evidence="2" type="primary">yidD</name>
    <name evidence="2" type="ORF">CRU91_03360</name>
</gene>
<protein>
    <recommendedName>
        <fullName evidence="1">Putative membrane protein insertion efficiency factor</fullName>
    </recommendedName>
</protein>
<evidence type="ECO:0000256" key="1">
    <source>
        <dbReference type="HAMAP-Rule" id="MF_00386"/>
    </source>
</evidence>
<dbReference type="PANTHER" id="PTHR33383:SF1">
    <property type="entry name" value="MEMBRANE PROTEIN INSERTION EFFICIENCY FACTOR-RELATED"/>
    <property type="match status" value="1"/>
</dbReference>
<reference evidence="2 3" key="1">
    <citation type="submission" date="2017-10" db="EMBL/GenBank/DDBJ databases">
        <title>Genomics of the genus Arcobacter.</title>
        <authorList>
            <person name="Perez-Cataluna A."/>
            <person name="Figueras M.J."/>
        </authorList>
    </citation>
    <scope>NUCLEOTIDE SEQUENCE [LARGE SCALE GENOMIC DNA]</scope>
    <source>
        <strain evidence="2 3">CECT 9230</strain>
    </source>
</reference>
<dbReference type="Proteomes" id="UP000252669">
    <property type="component" value="Unassembled WGS sequence"/>
</dbReference>
<dbReference type="HAMAP" id="MF_00386">
    <property type="entry name" value="UPF0161_YidD"/>
    <property type="match status" value="1"/>
</dbReference>
<sequence>MRAFFKYLIRFYQKYLSVISFGSCRYYPTCSQYALWQLDNNGFFKAFYFTIIRILKCNQLFDGGFDYPVINKLRFNQNINYKKIRIIYWYVPLKNGKYLVVKNREWKK</sequence>
<comment type="subcellular location">
    <subcellularLocation>
        <location evidence="1">Cell membrane</location>
        <topology evidence="1">Peripheral membrane protein</topology>
        <orientation evidence="1">Cytoplasmic side</orientation>
    </subcellularLocation>
</comment>
<dbReference type="RefSeq" id="WP_113893377.1">
    <property type="nucleotide sequence ID" value="NZ_JANJGA010000007.1"/>
</dbReference>
<dbReference type="PANTHER" id="PTHR33383">
    <property type="entry name" value="MEMBRANE PROTEIN INSERTION EFFICIENCY FACTOR-RELATED"/>
    <property type="match status" value="1"/>
</dbReference>
<proteinExistence type="inferred from homology"/>